<dbReference type="AlphaFoldDB" id="A0A1A7Y1V3"/>
<gene>
    <name evidence="1" type="primary">ATP2B1A</name>
</gene>
<organism evidence="1">
    <name type="scientific">Iconisemion striatum</name>
    <dbReference type="NCBI Taxonomy" id="60296"/>
    <lineage>
        <taxon>Eukaryota</taxon>
        <taxon>Metazoa</taxon>
        <taxon>Chordata</taxon>
        <taxon>Craniata</taxon>
        <taxon>Vertebrata</taxon>
        <taxon>Euteleostomi</taxon>
        <taxon>Actinopterygii</taxon>
        <taxon>Neopterygii</taxon>
        <taxon>Teleostei</taxon>
        <taxon>Neoteleostei</taxon>
        <taxon>Acanthomorphata</taxon>
        <taxon>Ovalentaria</taxon>
        <taxon>Atherinomorphae</taxon>
        <taxon>Cyprinodontiformes</taxon>
        <taxon>Nothobranchiidae</taxon>
        <taxon>Iconisemion</taxon>
    </lineage>
</organism>
<proteinExistence type="predicted"/>
<feature type="non-terminal residue" evidence="1">
    <location>
        <position position="1"/>
    </location>
</feature>
<evidence type="ECO:0000313" key="1">
    <source>
        <dbReference type="EMBL" id="SBP24258.1"/>
    </source>
</evidence>
<reference evidence="1" key="1">
    <citation type="submission" date="2016-05" db="EMBL/GenBank/DDBJ databases">
        <authorList>
            <person name="Lavstsen T."/>
            <person name="Jespersen J.S."/>
        </authorList>
    </citation>
    <scope>NUCLEOTIDE SEQUENCE</scope>
    <source>
        <tissue evidence="1">Brain</tissue>
    </source>
</reference>
<accession>A0A1A7Y1V3</accession>
<sequence length="31" mass="3583">GLNRIQTQVTCRRISCVHQQPHCRHQGNSKP</sequence>
<reference evidence="1" key="2">
    <citation type="submission" date="2016-06" db="EMBL/GenBank/DDBJ databases">
        <title>The genome of a short-lived fish provides insights into sex chromosome evolution and the genetic control of aging.</title>
        <authorList>
            <person name="Reichwald K."/>
            <person name="Felder M."/>
            <person name="Petzold A."/>
            <person name="Koch P."/>
            <person name="Groth M."/>
            <person name="Platzer M."/>
        </authorList>
    </citation>
    <scope>NUCLEOTIDE SEQUENCE</scope>
    <source>
        <tissue evidence="1">Brain</tissue>
    </source>
</reference>
<protein>
    <submittedName>
        <fullName evidence="1">ATPase, Ca++ transporting, plasma membrane 1a</fullName>
    </submittedName>
</protein>
<name>A0A1A7Y1V3_9TELE</name>
<dbReference type="EMBL" id="HADX01002026">
    <property type="protein sequence ID" value="SBP24258.1"/>
    <property type="molecule type" value="Transcribed_RNA"/>
</dbReference>